<dbReference type="Proteomes" id="UP000197032">
    <property type="component" value="Unassembled WGS sequence"/>
</dbReference>
<name>A0A1Z5HR88_9FIRM</name>
<reference evidence="3" key="1">
    <citation type="journal article" date="2017" name="Appl. Environ. Microbiol.">
        <title>Genomic analysis of Calderihabitans maritimus KKC1, a thermophilic hydrogenogenic carboxydotrophic bacterium isolated from marine sediment.</title>
        <authorList>
            <person name="Omae K."/>
            <person name="Yoneda Y."/>
            <person name="Fukuyama Y."/>
            <person name="Yoshida T."/>
            <person name="Sako Y."/>
        </authorList>
    </citation>
    <scope>NUCLEOTIDE SEQUENCE [LARGE SCALE GENOMIC DNA]</scope>
    <source>
        <strain evidence="3">KKC1</strain>
    </source>
</reference>
<evidence type="ECO:0000313" key="2">
    <source>
        <dbReference type="EMBL" id="GAW92042.1"/>
    </source>
</evidence>
<feature type="region of interest" description="Disordered" evidence="1">
    <location>
        <begin position="1"/>
        <end position="31"/>
    </location>
</feature>
<protein>
    <submittedName>
        <fullName evidence="2">Uncharacterized protein</fullName>
    </submittedName>
</protein>
<evidence type="ECO:0000313" key="3">
    <source>
        <dbReference type="Proteomes" id="UP000197032"/>
    </source>
</evidence>
<gene>
    <name evidence="2" type="ORF">KKC1_12020</name>
</gene>
<dbReference type="AlphaFoldDB" id="A0A1Z5HR88"/>
<proteinExistence type="predicted"/>
<evidence type="ECO:0000256" key="1">
    <source>
        <dbReference type="SAM" id="MobiDB-lite"/>
    </source>
</evidence>
<sequence>AGCGANTGKTRDEFAQPGQSGLTGYQLKNES</sequence>
<keyword evidence="3" id="KW-1185">Reference proteome</keyword>
<organism evidence="2 3">
    <name type="scientific">Calderihabitans maritimus</name>
    <dbReference type="NCBI Taxonomy" id="1246530"/>
    <lineage>
        <taxon>Bacteria</taxon>
        <taxon>Bacillati</taxon>
        <taxon>Bacillota</taxon>
        <taxon>Clostridia</taxon>
        <taxon>Neomoorellales</taxon>
        <taxon>Calderihabitantaceae</taxon>
        <taxon>Calderihabitans</taxon>
    </lineage>
</organism>
<comment type="caution">
    <text evidence="2">The sequence shown here is derived from an EMBL/GenBank/DDBJ whole genome shotgun (WGS) entry which is preliminary data.</text>
</comment>
<dbReference type="EMBL" id="BDGJ01000043">
    <property type="protein sequence ID" value="GAW92042.1"/>
    <property type="molecule type" value="Genomic_DNA"/>
</dbReference>
<feature type="non-terminal residue" evidence="2">
    <location>
        <position position="1"/>
    </location>
</feature>
<feature type="compositionally biased region" description="Polar residues" evidence="1">
    <location>
        <begin position="17"/>
        <end position="31"/>
    </location>
</feature>
<accession>A0A1Z5HR88</accession>